<dbReference type="Gene3D" id="2.10.70.10">
    <property type="entry name" value="Complement Module, domain 1"/>
    <property type="match status" value="4"/>
</dbReference>
<dbReference type="AlphaFoldDB" id="A0A9D4C7C1"/>
<name>A0A9D4C7C1_DREPO</name>
<keyword evidence="3" id="KW-0677">Repeat</keyword>
<dbReference type="Proteomes" id="UP000828390">
    <property type="component" value="Unassembled WGS sequence"/>
</dbReference>
<evidence type="ECO:0000256" key="1">
    <source>
        <dbReference type="ARBA" id="ARBA00022659"/>
    </source>
</evidence>
<evidence type="ECO:0000256" key="6">
    <source>
        <dbReference type="PROSITE-ProRule" id="PRU00302"/>
    </source>
</evidence>
<evidence type="ECO:0000256" key="5">
    <source>
        <dbReference type="ARBA" id="ARBA00023180"/>
    </source>
</evidence>
<evidence type="ECO:0000256" key="4">
    <source>
        <dbReference type="ARBA" id="ARBA00023157"/>
    </source>
</evidence>
<dbReference type="InterPro" id="IPR016186">
    <property type="entry name" value="C-type_lectin-like/link_sf"/>
</dbReference>
<dbReference type="SMART" id="SM00032">
    <property type="entry name" value="CCP"/>
    <property type="match status" value="4"/>
</dbReference>
<comment type="caution">
    <text evidence="6">Lacks conserved residue(s) required for the propagation of feature annotation.</text>
</comment>
<dbReference type="PANTHER" id="PTHR19325">
    <property type="entry name" value="COMPLEMENT COMPONENT-RELATED SUSHI DOMAIN-CONTAINING"/>
    <property type="match status" value="1"/>
</dbReference>
<dbReference type="InterPro" id="IPR035976">
    <property type="entry name" value="Sushi/SCR/CCP_sf"/>
</dbReference>
<reference evidence="8" key="1">
    <citation type="journal article" date="2019" name="bioRxiv">
        <title>The Genome of the Zebra Mussel, Dreissena polymorpha: A Resource for Invasive Species Research.</title>
        <authorList>
            <person name="McCartney M.A."/>
            <person name="Auch B."/>
            <person name="Kono T."/>
            <person name="Mallez S."/>
            <person name="Zhang Y."/>
            <person name="Obille A."/>
            <person name="Becker A."/>
            <person name="Abrahante J.E."/>
            <person name="Garbe J."/>
            <person name="Badalamenti J.P."/>
            <person name="Herman A."/>
            <person name="Mangelson H."/>
            <person name="Liachko I."/>
            <person name="Sullivan S."/>
            <person name="Sone E.D."/>
            <person name="Koren S."/>
            <person name="Silverstein K.A.T."/>
            <person name="Beckman K.B."/>
            <person name="Gohl D.M."/>
        </authorList>
    </citation>
    <scope>NUCLEOTIDE SEQUENCE</scope>
    <source>
        <strain evidence="8">Duluth1</strain>
        <tissue evidence="8">Whole animal</tissue>
    </source>
</reference>
<dbReference type="Gene3D" id="3.10.100.10">
    <property type="entry name" value="Mannose-Binding Protein A, subunit A"/>
    <property type="match status" value="1"/>
</dbReference>
<dbReference type="InterPro" id="IPR016187">
    <property type="entry name" value="CTDL_fold"/>
</dbReference>
<dbReference type="SUPFAM" id="SSF56436">
    <property type="entry name" value="C-type lectin-like"/>
    <property type="match status" value="1"/>
</dbReference>
<dbReference type="EMBL" id="JAIWYP010000013">
    <property type="protein sequence ID" value="KAH3718426.1"/>
    <property type="molecule type" value="Genomic_DNA"/>
</dbReference>
<protein>
    <recommendedName>
        <fullName evidence="7">Sushi domain-containing protein</fullName>
    </recommendedName>
</protein>
<dbReference type="Pfam" id="PF00084">
    <property type="entry name" value="Sushi"/>
    <property type="match status" value="4"/>
</dbReference>
<keyword evidence="1 6" id="KW-0768">Sushi</keyword>
<proteinExistence type="predicted"/>
<evidence type="ECO:0000313" key="8">
    <source>
        <dbReference type="EMBL" id="KAH3718426.1"/>
    </source>
</evidence>
<dbReference type="InterPro" id="IPR000436">
    <property type="entry name" value="Sushi_SCR_CCP_dom"/>
</dbReference>
<evidence type="ECO:0000256" key="3">
    <source>
        <dbReference type="ARBA" id="ARBA00022737"/>
    </source>
</evidence>
<reference evidence="8" key="2">
    <citation type="submission" date="2020-11" db="EMBL/GenBank/DDBJ databases">
        <authorList>
            <person name="McCartney M.A."/>
            <person name="Auch B."/>
            <person name="Kono T."/>
            <person name="Mallez S."/>
            <person name="Becker A."/>
            <person name="Gohl D.M."/>
            <person name="Silverstein K.A.T."/>
            <person name="Koren S."/>
            <person name="Bechman K.B."/>
            <person name="Herman A."/>
            <person name="Abrahante J.E."/>
            <person name="Garbe J."/>
        </authorList>
    </citation>
    <scope>NUCLEOTIDE SEQUENCE</scope>
    <source>
        <strain evidence="8">Duluth1</strain>
        <tissue evidence="8">Whole animal</tissue>
    </source>
</reference>
<dbReference type="InterPro" id="IPR050350">
    <property type="entry name" value="Compl-Cell_Adhes-Reg"/>
</dbReference>
<dbReference type="PANTHER" id="PTHR19325:SF575">
    <property type="entry name" value="LOCOMOTION-RELATED PROTEIN HIKARU GENKI"/>
    <property type="match status" value="1"/>
</dbReference>
<accession>A0A9D4C7C1</accession>
<evidence type="ECO:0000256" key="2">
    <source>
        <dbReference type="ARBA" id="ARBA00022729"/>
    </source>
</evidence>
<evidence type="ECO:0000259" key="7">
    <source>
        <dbReference type="PROSITE" id="PS50923"/>
    </source>
</evidence>
<keyword evidence="9" id="KW-1185">Reference proteome</keyword>
<evidence type="ECO:0000313" key="9">
    <source>
        <dbReference type="Proteomes" id="UP000828390"/>
    </source>
</evidence>
<sequence length="382" mass="42724">MRKDLSCHVVLKFFRTTELTTCMRECTDDCPGLLYNELERNCTLCASVKFETGNPEKKAMAFEKVKKKCDDQTPYDSTKTQQTSCPPFENKKNGKMVGESLLEGATKNVTCHPGYSPRDINNVVSQCKNSQWTKITECAIVCPTFENNNNGKVEGDSLFEGATRNLTCNPGYSPRDSNAVLSLCQNGQWTKITECIKVCPPFENNSKGKVAGDSLFEGATRNLTCDSGYSPRDDNILVSQCQNGHWTNITNITECVKDCPQLITPKNATVEGESINVGSTRTLKCDNGYKPLNEIKITSVCDNGMWSSITRCVPDTWMYSAFEFDQSIYLFTNYRDIFAKAVAFCKEGDGHVITIDDEKEQQWVEKTAPIVNDLGRFWLGIT</sequence>
<comment type="caution">
    <text evidence="8">The sequence shown here is derived from an EMBL/GenBank/DDBJ whole genome shotgun (WGS) entry which is preliminary data.</text>
</comment>
<dbReference type="CDD" id="cd00033">
    <property type="entry name" value="CCP"/>
    <property type="match status" value="1"/>
</dbReference>
<keyword evidence="4" id="KW-1015">Disulfide bond</keyword>
<organism evidence="8 9">
    <name type="scientific">Dreissena polymorpha</name>
    <name type="common">Zebra mussel</name>
    <name type="synonym">Mytilus polymorpha</name>
    <dbReference type="NCBI Taxonomy" id="45954"/>
    <lineage>
        <taxon>Eukaryota</taxon>
        <taxon>Metazoa</taxon>
        <taxon>Spiralia</taxon>
        <taxon>Lophotrochozoa</taxon>
        <taxon>Mollusca</taxon>
        <taxon>Bivalvia</taxon>
        <taxon>Autobranchia</taxon>
        <taxon>Heteroconchia</taxon>
        <taxon>Euheterodonta</taxon>
        <taxon>Imparidentia</taxon>
        <taxon>Neoheterodontei</taxon>
        <taxon>Myida</taxon>
        <taxon>Dreissenoidea</taxon>
        <taxon>Dreissenidae</taxon>
        <taxon>Dreissena</taxon>
    </lineage>
</organism>
<dbReference type="SUPFAM" id="SSF57535">
    <property type="entry name" value="Complement control module/SCR domain"/>
    <property type="match status" value="4"/>
</dbReference>
<keyword evidence="5" id="KW-0325">Glycoprotein</keyword>
<keyword evidence="2" id="KW-0732">Signal</keyword>
<feature type="domain" description="Sushi" evidence="7">
    <location>
        <begin position="197"/>
        <end position="257"/>
    </location>
</feature>
<dbReference type="PROSITE" id="PS50923">
    <property type="entry name" value="SUSHI"/>
    <property type="match status" value="1"/>
</dbReference>
<gene>
    <name evidence="8" type="ORF">DPMN_061230</name>
</gene>